<dbReference type="Gene3D" id="3.40.50.150">
    <property type="entry name" value="Vaccinia Virus protein VP39"/>
    <property type="match status" value="1"/>
</dbReference>
<dbReference type="AlphaFoldDB" id="A0A9N9A318"/>
<dbReference type="CDD" id="cd02440">
    <property type="entry name" value="AdoMet_MTases"/>
    <property type="match status" value="1"/>
</dbReference>
<sequence>MEKISKHKPTLSVISILATTDPSILFANNDAEIESDFLSASLLDPIKAAMTPENFSDKFIEIDGRLFINDSSLKCYLPSDKEEAKRSFDRYYVDKLVWGNDYSAPVSDKLSHGAKVLDVACGSGAWITNMALNYPASTFVGIDIAPLFPEVTPQNAAFFQCNVVNGLPFPDNCFDFVRQGFLIICMDWQIWTEKVLKELIRITKPGGYIEIMDIDGQFLQPGEIGRKLNKCQSTLFKNAGINFTSAKNVITLLKSLNNAVTAAPLEEKLRKFGSQAGKLGEMSLKNFLQSLKSLKPVLTYHLGITNDEYEQLTMDLGEELNRRNCSVMIYRAIARKHVKYVA</sequence>
<dbReference type="Pfam" id="PF13649">
    <property type="entry name" value="Methyltransf_25"/>
    <property type="match status" value="1"/>
</dbReference>
<evidence type="ECO:0000313" key="2">
    <source>
        <dbReference type="EMBL" id="CAG8515395.1"/>
    </source>
</evidence>
<accession>A0A9N9A318</accession>
<dbReference type="GO" id="GO:0008168">
    <property type="term" value="F:methyltransferase activity"/>
    <property type="evidence" value="ECO:0007669"/>
    <property type="project" value="TreeGrafter"/>
</dbReference>
<dbReference type="SUPFAM" id="SSF53335">
    <property type="entry name" value="S-adenosyl-L-methionine-dependent methyltransferases"/>
    <property type="match status" value="1"/>
</dbReference>
<dbReference type="Proteomes" id="UP000789572">
    <property type="component" value="Unassembled WGS sequence"/>
</dbReference>
<feature type="domain" description="Methyltransferase" evidence="1">
    <location>
        <begin position="116"/>
        <end position="207"/>
    </location>
</feature>
<gene>
    <name evidence="2" type="ORF">POCULU_LOCUS3293</name>
</gene>
<comment type="caution">
    <text evidence="2">The sequence shown here is derived from an EMBL/GenBank/DDBJ whole genome shotgun (WGS) entry which is preliminary data.</text>
</comment>
<dbReference type="InterPro" id="IPR041698">
    <property type="entry name" value="Methyltransf_25"/>
</dbReference>
<proteinExistence type="predicted"/>
<dbReference type="PANTHER" id="PTHR43591">
    <property type="entry name" value="METHYLTRANSFERASE"/>
    <property type="match status" value="1"/>
</dbReference>
<evidence type="ECO:0000313" key="3">
    <source>
        <dbReference type="Proteomes" id="UP000789572"/>
    </source>
</evidence>
<dbReference type="OrthoDB" id="2013972at2759"/>
<name>A0A9N9A318_9GLOM</name>
<dbReference type="EMBL" id="CAJVPJ010000356">
    <property type="protein sequence ID" value="CAG8515395.1"/>
    <property type="molecule type" value="Genomic_DNA"/>
</dbReference>
<keyword evidence="3" id="KW-1185">Reference proteome</keyword>
<dbReference type="PANTHER" id="PTHR43591:SF24">
    <property type="entry name" value="2-METHOXY-6-POLYPRENYL-1,4-BENZOQUINOL METHYLASE, MITOCHONDRIAL"/>
    <property type="match status" value="1"/>
</dbReference>
<dbReference type="InterPro" id="IPR029063">
    <property type="entry name" value="SAM-dependent_MTases_sf"/>
</dbReference>
<organism evidence="2 3">
    <name type="scientific">Paraglomus occultum</name>
    <dbReference type="NCBI Taxonomy" id="144539"/>
    <lineage>
        <taxon>Eukaryota</taxon>
        <taxon>Fungi</taxon>
        <taxon>Fungi incertae sedis</taxon>
        <taxon>Mucoromycota</taxon>
        <taxon>Glomeromycotina</taxon>
        <taxon>Glomeromycetes</taxon>
        <taxon>Paraglomerales</taxon>
        <taxon>Paraglomeraceae</taxon>
        <taxon>Paraglomus</taxon>
    </lineage>
</organism>
<evidence type="ECO:0000259" key="1">
    <source>
        <dbReference type="Pfam" id="PF13649"/>
    </source>
</evidence>
<reference evidence="2" key="1">
    <citation type="submission" date="2021-06" db="EMBL/GenBank/DDBJ databases">
        <authorList>
            <person name="Kallberg Y."/>
            <person name="Tangrot J."/>
            <person name="Rosling A."/>
        </authorList>
    </citation>
    <scope>NUCLEOTIDE SEQUENCE</scope>
    <source>
        <strain evidence="2">IA702</strain>
    </source>
</reference>
<protein>
    <submittedName>
        <fullName evidence="2">10062_t:CDS:1</fullName>
    </submittedName>
</protein>